<evidence type="ECO:0000256" key="3">
    <source>
        <dbReference type="ARBA" id="ARBA00022538"/>
    </source>
</evidence>
<dbReference type="InterPro" id="IPR047871">
    <property type="entry name" value="K_chnl_Slo-like"/>
</dbReference>
<evidence type="ECO:0000256" key="1">
    <source>
        <dbReference type="ARBA" id="ARBA00004141"/>
    </source>
</evidence>
<keyword evidence="10" id="KW-0407">Ion channel</keyword>
<evidence type="ECO:0000256" key="2">
    <source>
        <dbReference type="ARBA" id="ARBA00022448"/>
    </source>
</evidence>
<evidence type="ECO:0000256" key="4">
    <source>
        <dbReference type="ARBA" id="ARBA00022692"/>
    </source>
</evidence>
<evidence type="ECO:0000256" key="8">
    <source>
        <dbReference type="ARBA" id="ARBA00023065"/>
    </source>
</evidence>
<keyword evidence="4" id="KW-0812">Transmembrane</keyword>
<comment type="caution">
    <text evidence="11">The sequence shown here is derived from an EMBL/GenBank/DDBJ whole genome shotgun (WGS) entry which is preliminary data.</text>
</comment>
<evidence type="ECO:0000256" key="7">
    <source>
        <dbReference type="ARBA" id="ARBA00022989"/>
    </source>
</evidence>
<reference evidence="11" key="1">
    <citation type="submission" date="2021-06" db="EMBL/GenBank/DDBJ databases">
        <authorList>
            <person name="Hodson N. C."/>
            <person name="Mongue J. A."/>
            <person name="Jaron S. K."/>
        </authorList>
    </citation>
    <scope>NUCLEOTIDE SEQUENCE</scope>
</reference>
<evidence type="ECO:0000256" key="6">
    <source>
        <dbReference type="ARBA" id="ARBA00022958"/>
    </source>
</evidence>
<keyword evidence="9" id="KW-0472">Membrane</keyword>
<evidence type="ECO:0000256" key="5">
    <source>
        <dbReference type="ARBA" id="ARBA00022826"/>
    </source>
</evidence>
<dbReference type="PANTHER" id="PTHR10027">
    <property type="entry name" value="CALCIUM-ACTIVATED POTASSIUM CHANNEL ALPHA CHAIN"/>
    <property type="match status" value="1"/>
</dbReference>
<evidence type="ECO:0000313" key="11">
    <source>
        <dbReference type="EMBL" id="CAG7827436.1"/>
    </source>
</evidence>
<keyword evidence="12" id="KW-1185">Reference proteome</keyword>
<dbReference type="GO" id="GO:0015271">
    <property type="term" value="F:outward rectifier potassium channel activity"/>
    <property type="evidence" value="ECO:0007669"/>
    <property type="project" value="TreeGrafter"/>
</dbReference>
<organism evidence="11 12">
    <name type="scientific">Allacma fusca</name>
    <dbReference type="NCBI Taxonomy" id="39272"/>
    <lineage>
        <taxon>Eukaryota</taxon>
        <taxon>Metazoa</taxon>
        <taxon>Ecdysozoa</taxon>
        <taxon>Arthropoda</taxon>
        <taxon>Hexapoda</taxon>
        <taxon>Collembola</taxon>
        <taxon>Symphypleona</taxon>
        <taxon>Sminthuridae</taxon>
        <taxon>Allacma</taxon>
    </lineage>
</organism>
<name>A0A8J2L7D3_9HEXA</name>
<keyword evidence="5" id="KW-0631">Potassium channel</keyword>
<gene>
    <name evidence="11" type="ORF">AFUS01_LOCUS37426</name>
</gene>
<dbReference type="PANTHER" id="PTHR10027:SF10">
    <property type="entry name" value="SLOWPOKE 2, ISOFORM D"/>
    <property type="match status" value="1"/>
</dbReference>
<evidence type="ECO:0000313" key="12">
    <source>
        <dbReference type="Proteomes" id="UP000708208"/>
    </source>
</evidence>
<dbReference type="OrthoDB" id="257992at2759"/>
<keyword evidence="2" id="KW-0813">Transport</keyword>
<proteinExistence type="predicted"/>
<comment type="subcellular location">
    <subcellularLocation>
        <location evidence="1">Membrane</location>
        <topology evidence="1">Multi-pass membrane protein</topology>
    </subcellularLocation>
</comment>
<feature type="non-terminal residue" evidence="11">
    <location>
        <position position="189"/>
    </location>
</feature>
<dbReference type="Proteomes" id="UP000708208">
    <property type="component" value="Unassembled WGS sequence"/>
</dbReference>
<dbReference type="EMBL" id="CAJVCH010543487">
    <property type="protein sequence ID" value="CAG7827436.1"/>
    <property type="molecule type" value="Genomic_DNA"/>
</dbReference>
<dbReference type="AlphaFoldDB" id="A0A8J2L7D3"/>
<protein>
    <submittedName>
        <fullName evidence="11">Uncharacterized protein</fullName>
    </submittedName>
</protein>
<evidence type="ECO:0000256" key="9">
    <source>
        <dbReference type="ARBA" id="ARBA00023136"/>
    </source>
</evidence>
<keyword evidence="8" id="KW-0406">Ion transport</keyword>
<dbReference type="GO" id="GO:0005228">
    <property type="term" value="F:intracellular sodium-activated potassium channel activity"/>
    <property type="evidence" value="ECO:0007669"/>
    <property type="project" value="TreeGrafter"/>
</dbReference>
<dbReference type="GO" id="GO:0005886">
    <property type="term" value="C:plasma membrane"/>
    <property type="evidence" value="ECO:0007669"/>
    <property type="project" value="TreeGrafter"/>
</dbReference>
<sequence length="189" mass="21325">MQLTKEDMWIRTYGRLYQKLCSTTCEIPIGIYRTQDSHCETDEDYYEDSRVGSDGYPTGDNENNFSSSDTLKRLSSIAQHGSAIGEYNNKMTVYARCFRGACGSDESSFTSAAFEATDEPADDSHAQLIERAEITNLVRSRMQGLGLPITEFDQQTSEKRSSLSYVIINPSCDLKIKCDFFIFVVLSYT</sequence>
<keyword evidence="7" id="KW-1133">Transmembrane helix</keyword>
<evidence type="ECO:0000256" key="10">
    <source>
        <dbReference type="ARBA" id="ARBA00023303"/>
    </source>
</evidence>
<keyword evidence="6" id="KW-0630">Potassium</keyword>
<accession>A0A8J2L7D3</accession>
<keyword evidence="3" id="KW-0633">Potassium transport</keyword>